<proteinExistence type="predicted"/>
<keyword evidence="4" id="KW-1185">Reference proteome</keyword>
<evidence type="ECO:0000313" key="3">
    <source>
        <dbReference type="EMBL" id="MFB9677006.1"/>
    </source>
</evidence>
<feature type="domain" description="AMP-dependent synthetase/ligase" evidence="2">
    <location>
        <begin position="12"/>
        <end position="355"/>
    </location>
</feature>
<dbReference type="RefSeq" id="WP_344749872.1">
    <property type="nucleotide sequence ID" value="NZ_BAAAWW010000210.1"/>
</dbReference>
<feature type="compositionally biased region" description="Basic and acidic residues" evidence="1">
    <location>
        <begin position="439"/>
        <end position="462"/>
    </location>
</feature>
<organism evidence="3 4">
    <name type="scientific">Streptosporangium vulgare</name>
    <dbReference type="NCBI Taxonomy" id="46190"/>
    <lineage>
        <taxon>Bacteria</taxon>
        <taxon>Bacillati</taxon>
        <taxon>Actinomycetota</taxon>
        <taxon>Actinomycetes</taxon>
        <taxon>Streptosporangiales</taxon>
        <taxon>Streptosporangiaceae</taxon>
        <taxon>Streptosporangium</taxon>
    </lineage>
</organism>
<dbReference type="Gene3D" id="3.40.50.12780">
    <property type="entry name" value="N-terminal domain of ligase-like"/>
    <property type="match status" value="1"/>
</dbReference>
<dbReference type="PROSITE" id="PS00455">
    <property type="entry name" value="AMP_BINDING"/>
    <property type="match status" value="1"/>
</dbReference>
<protein>
    <submittedName>
        <fullName evidence="3">Class I adenylate-forming enzyme family protein</fullName>
    </submittedName>
</protein>
<evidence type="ECO:0000259" key="2">
    <source>
        <dbReference type="Pfam" id="PF00501"/>
    </source>
</evidence>
<dbReference type="SUPFAM" id="SSF56801">
    <property type="entry name" value="Acetyl-CoA synthetase-like"/>
    <property type="match status" value="1"/>
</dbReference>
<dbReference type="PANTHER" id="PTHR24096">
    <property type="entry name" value="LONG-CHAIN-FATTY-ACID--COA LIGASE"/>
    <property type="match status" value="1"/>
</dbReference>
<sequence>MTAIGGLVLDALRARPDHVAFRHGSAEVTYREAERLVLGVADALAGAGLRPGDTVLQIRPNDPLQWLVNAACYVAGHRSAALSPGALRGAALAERLDLVAPDAVLAEPGDPDLDAWSRAHPGVRVLTDRDLMAAGEPGTAVRAPASAVVRLAFTSGTTGPVKGVELSGGALGTVATVLRDTLPWPERPRVLCPESVSGGFGNMVLPTLMLGGTFVVPERPGPDALLEAAVRHRPTVLMAMPPALRALLAHPGAAGHDWSSLALVVYSGASFTDEEIDRAHALFGEVLCGVFGQVEVPKTIAWTCPADHLDPRFRSSLGVPFPGTEIRVCGPGGRDLPAGQAGELWVRGPTTACAYAFPAGTPVENGWLRTGDVCRRDAHGRLHHVNRVQDVLRIGDIYVCPNDLEAAVSRHVGHLAAVVPTGPASVAVLVEGVASPDTASRDAVSRGTVSRERETASRDTVSRDTGSWDTMEKAVRDALRDAPVVIDAVVPVERLLRDVMGRLDRARLAEVAG</sequence>
<dbReference type="InterPro" id="IPR000873">
    <property type="entry name" value="AMP-dep_synth/lig_dom"/>
</dbReference>
<dbReference type="Proteomes" id="UP001589610">
    <property type="component" value="Unassembled WGS sequence"/>
</dbReference>
<feature type="region of interest" description="Disordered" evidence="1">
    <location>
        <begin position="439"/>
        <end position="467"/>
    </location>
</feature>
<name>A0ABV5TDK1_9ACTN</name>
<evidence type="ECO:0000256" key="1">
    <source>
        <dbReference type="SAM" id="MobiDB-lite"/>
    </source>
</evidence>
<dbReference type="Pfam" id="PF00501">
    <property type="entry name" value="AMP-binding"/>
    <property type="match status" value="1"/>
</dbReference>
<evidence type="ECO:0000313" key="4">
    <source>
        <dbReference type="Proteomes" id="UP001589610"/>
    </source>
</evidence>
<dbReference type="InterPro" id="IPR020845">
    <property type="entry name" value="AMP-binding_CS"/>
</dbReference>
<gene>
    <name evidence="3" type="ORF">ACFFRH_16105</name>
</gene>
<accession>A0ABV5TDK1</accession>
<dbReference type="InterPro" id="IPR042099">
    <property type="entry name" value="ANL_N_sf"/>
</dbReference>
<dbReference type="CDD" id="cd04433">
    <property type="entry name" value="AFD_class_I"/>
    <property type="match status" value="1"/>
</dbReference>
<dbReference type="EMBL" id="JBHMBS010000006">
    <property type="protein sequence ID" value="MFB9677006.1"/>
    <property type="molecule type" value="Genomic_DNA"/>
</dbReference>
<comment type="caution">
    <text evidence="3">The sequence shown here is derived from an EMBL/GenBank/DDBJ whole genome shotgun (WGS) entry which is preliminary data.</text>
</comment>
<reference evidence="3 4" key="1">
    <citation type="submission" date="2024-09" db="EMBL/GenBank/DDBJ databases">
        <authorList>
            <person name="Sun Q."/>
            <person name="Mori K."/>
        </authorList>
    </citation>
    <scope>NUCLEOTIDE SEQUENCE [LARGE SCALE GENOMIC DNA]</scope>
    <source>
        <strain evidence="3 4">JCM 3028</strain>
    </source>
</reference>